<dbReference type="PANTHER" id="PTHR42852:SF6">
    <property type="entry name" value="THIOL:DISULFIDE INTERCHANGE PROTEIN DSBE"/>
    <property type="match status" value="1"/>
</dbReference>
<dbReference type="STRING" id="471854.Dfer_2065"/>
<feature type="domain" description="Thioredoxin" evidence="5">
    <location>
        <begin position="334"/>
        <end position="481"/>
    </location>
</feature>
<dbReference type="PROSITE" id="PS51257">
    <property type="entry name" value="PROKAR_LIPOPROTEIN"/>
    <property type="match status" value="1"/>
</dbReference>
<dbReference type="GO" id="GO:0017004">
    <property type="term" value="P:cytochrome complex assembly"/>
    <property type="evidence" value="ECO:0007669"/>
    <property type="project" value="UniProtKB-KW"/>
</dbReference>
<evidence type="ECO:0000313" key="7">
    <source>
        <dbReference type="Proteomes" id="UP000002011"/>
    </source>
</evidence>
<dbReference type="CDD" id="cd02966">
    <property type="entry name" value="TlpA_like_family"/>
    <property type="match status" value="1"/>
</dbReference>
<name>C6VXE5_DYAFD</name>
<evidence type="ECO:0000259" key="5">
    <source>
        <dbReference type="PROSITE" id="PS51352"/>
    </source>
</evidence>
<accession>C6VXE5</accession>
<organism evidence="6 7">
    <name type="scientific">Dyadobacter fermentans (strain ATCC 700827 / DSM 18053 / CIP 107007 / KCTC 52180 / NS114)</name>
    <dbReference type="NCBI Taxonomy" id="471854"/>
    <lineage>
        <taxon>Bacteria</taxon>
        <taxon>Pseudomonadati</taxon>
        <taxon>Bacteroidota</taxon>
        <taxon>Cytophagia</taxon>
        <taxon>Cytophagales</taxon>
        <taxon>Spirosomataceae</taxon>
        <taxon>Dyadobacter</taxon>
    </lineage>
</organism>
<dbReference type="RefSeq" id="WP_015811540.1">
    <property type="nucleotide sequence ID" value="NC_013037.1"/>
</dbReference>
<dbReference type="PANTHER" id="PTHR42852">
    <property type="entry name" value="THIOL:DISULFIDE INTERCHANGE PROTEIN DSBE"/>
    <property type="match status" value="1"/>
</dbReference>
<dbReference type="SUPFAM" id="SSF52833">
    <property type="entry name" value="Thioredoxin-like"/>
    <property type="match status" value="1"/>
</dbReference>
<keyword evidence="4" id="KW-0676">Redox-active center</keyword>
<dbReference type="eggNOG" id="COG0526">
    <property type="taxonomic scope" value="Bacteria"/>
</dbReference>
<evidence type="ECO:0000256" key="4">
    <source>
        <dbReference type="ARBA" id="ARBA00023284"/>
    </source>
</evidence>
<dbReference type="Gene3D" id="3.40.30.10">
    <property type="entry name" value="Glutaredoxin"/>
    <property type="match status" value="1"/>
</dbReference>
<dbReference type="AlphaFoldDB" id="C6VXE5"/>
<dbReference type="EMBL" id="CP001619">
    <property type="protein sequence ID" value="ACT93288.1"/>
    <property type="molecule type" value="Genomic_DNA"/>
</dbReference>
<dbReference type="GO" id="GO:0030313">
    <property type="term" value="C:cell envelope"/>
    <property type="evidence" value="ECO:0007669"/>
    <property type="project" value="UniProtKB-SubCell"/>
</dbReference>
<dbReference type="OrthoDB" id="6399635at2"/>
<evidence type="ECO:0000256" key="3">
    <source>
        <dbReference type="ARBA" id="ARBA00023157"/>
    </source>
</evidence>
<comment type="subcellular location">
    <subcellularLocation>
        <location evidence="1">Cell envelope</location>
    </subcellularLocation>
</comment>
<dbReference type="InterPro" id="IPR013740">
    <property type="entry name" value="Redoxin"/>
</dbReference>
<keyword evidence="2" id="KW-0201">Cytochrome c-type biogenesis</keyword>
<reference evidence="6 7" key="1">
    <citation type="journal article" date="2009" name="Stand. Genomic Sci.">
        <title>Complete genome sequence of Dyadobacter fermentans type strain (NS114).</title>
        <authorList>
            <person name="Lang E."/>
            <person name="Lapidus A."/>
            <person name="Chertkov O."/>
            <person name="Brettin T."/>
            <person name="Detter J.C."/>
            <person name="Han C."/>
            <person name="Copeland A."/>
            <person name="Glavina Del Rio T."/>
            <person name="Nolan M."/>
            <person name="Chen F."/>
            <person name="Lucas S."/>
            <person name="Tice H."/>
            <person name="Cheng J.F."/>
            <person name="Land M."/>
            <person name="Hauser L."/>
            <person name="Chang Y.J."/>
            <person name="Jeffries C.D."/>
            <person name="Kopitz M."/>
            <person name="Bruce D."/>
            <person name="Goodwin L."/>
            <person name="Pitluck S."/>
            <person name="Ovchinnikova G."/>
            <person name="Pati A."/>
            <person name="Ivanova N."/>
            <person name="Mavrommatis K."/>
            <person name="Chen A."/>
            <person name="Palaniappan K."/>
            <person name="Chain P."/>
            <person name="Bristow J."/>
            <person name="Eisen J.A."/>
            <person name="Markowitz V."/>
            <person name="Hugenholtz P."/>
            <person name="Goker M."/>
            <person name="Rohde M."/>
            <person name="Kyrpides N.C."/>
            <person name="Klenk H.P."/>
        </authorList>
    </citation>
    <scope>NUCLEOTIDE SEQUENCE [LARGE SCALE GENOMIC DNA]</scope>
    <source>
        <strain evidence="7">ATCC 700827 / DSM 18053 / CIP 107007 / KCTC 52180 / NS114</strain>
    </source>
</reference>
<dbReference type="KEGG" id="dfe:Dfer_2065"/>
<dbReference type="Pfam" id="PF08534">
    <property type="entry name" value="Redoxin"/>
    <property type="match status" value="1"/>
</dbReference>
<dbReference type="InterPro" id="IPR036249">
    <property type="entry name" value="Thioredoxin-like_sf"/>
</dbReference>
<sequence>MRYPLYIYLVCFGIVFLFTGCEYKKNNSVKVTIDYPKLAGDTVSIGRVNMVDVSTIELGKVLLDSAGKGVVEVEVEAPVFAHINGKELAAGILIYPGDEIEIAPSAAGARLAVQFRGDGAAVNQALNETQQIRSEFEKWNGTYYFQLNSEDFLAAKDSLQKSYDHLFSKLKSDTQVSAERLALLTHQTGMHVVSYQYNFAIGKDTSEIPAQVRRVVEHLPIDTVALQSGMFDYSLVASQFFQHRINNAVYEENDQMDSDSLESIFPMMVEKKIKANEYPKPIEDFIRVKSADVQIRLNGLSPNMITLANTIEKEVASEELKKVIREDVSRWEKLGPGKPAPDFTGTTPDGKKLALSDLRGKIVYVDIWATWCGPCVGEFPESKKVHSEFKEDDRVAFLYVSIDRDTLAWKKMVAAGRVPAGHHMLTSADAPESVWNLYHVWGIPRYLLIDAQGRMVATHAVRPSSGNVQGELRKLLSKSRIAQK</sequence>
<dbReference type="InterPro" id="IPR013766">
    <property type="entry name" value="Thioredoxin_domain"/>
</dbReference>
<dbReference type="GO" id="GO:0016491">
    <property type="term" value="F:oxidoreductase activity"/>
    <property type="evidence" value="ECO:0007669"/>
    <property type="project" value="InterPro"/>
</dbReference>
<gene>
    <name evidence="6" type="ordered locus">Dfer_2065</name>
</gene>
<dbReference type="Proteomes" id="UP000002011">
    <property type="component" value="Chromosome"/>
</dbReference>
<proteinExistence type="predicted"/>
<dbReference type="HOGENOM" id="CLU_042529_1_1_10"/>
<evidence type="ECO:0000256" key="1">
    <source>
        <dbReference type="ARBA" id="ARBA00004196"/>
    </source>
</evidence>
<dbReference type="PROSITE" id="PS51352">
    <property type="entry name" value="THIOREDOXIN_2"/>
    <property type="match status" value="1"/>
</dbReference>
<dbReference type="InterPro" id="IPR050553">
    <property type="entry name" value="Thioredoxin_ResA/DsbE_sf"/>
</dbReference>
<keyword evidence="3" id="KW-1015">Disulfide bond</keyword>
<keyword evidence="7" id="KW-1185">Reference proteome</keyword>
<evidence type="ECO:0000313" key="6">
    <source>
        <dbReference type="EMBL" id="ACT93288.1"/>
    </source>
</evidence>
<protein>
    <submittedName>
        <fullName evidence="6">Alkyl hydroperoxide reductase/ Thiol specific antioxidant/ Mal allergen</fullName>
    </submittedName>
</protein>
<evidence type="ECO:0000256" key="2">
    <source>
        <dbReference type="ARBA" id="ARBA00022748"/>
    </source>
</evidence>